<dbReference type="GO" id="GO:0009236">
    <property type="term" value="P:cobalamin biosynthetic process"/>
    <property type="evidence" value="ECO:0007669"/>
    <property type="project" value="UniProtKB-UniRule"/>
</dbReference>
<keyword evidence="3 7" id="KW-0547">Nucleotide-binding</keyword>
<dbReference type="EC" id="6.3.5.11" evidence="7"/>
<dbReference type="SUPFAM" id="SSF52540">
    <property type="entry name" value="P-loop containing nucleoside triphosphate hydrolases"/>
    <property type="match status" value="1"/>
</dbReference>
<comment type="cofactor">
    <cofactor evidence="1 7">
        <name>Mg(2+)</name>
        <dbReference type="ChEBI" id="CHEBI:18420"/>
    </cofactor>
</comment>
<evidence type="ECO:0000313" key="10">
    <source>
        <dbReference type="EMBL" id="KUO96687.1"/>
    </source>
</evidence>
<dbReference type="InterPro" id="IPR004484">
    <property type="entry name" value="CbiA/CobB_synth"/>
</dbReference>
<keyword evidence="2 7" id="KW-0436">Ligase</keyword>
<comment type="domain">
    <text evidence="7">Comprises of two domains. The C-terminal domain contains the binding site for glutamine and catalyzes the hydrolysis of this substrate to glutamate and ammonia. The N-terminal domain is anticipated to bind ATP and cobyrinate and catalyzes the ultimate synthesis of the diamide product. The ammonia produced via the glutaminase domain is probably translocated to the adjacent domain via a molecular tunnel, where it reacts with an activated intermediate.</text>
</comment>
<dbReference type="CDD" id="cd03130">
    <property type="entry name" value="GATase1_CobB"/>
    <property type="match status" value="1"/>
</dbReference>
<accession>A0A101XSE2</accession>
<dbReference type="Gene3D" id="3.40.50.880">
    <property type="match status" value="1"/>
</dbReference>
<dbReference type="InterPro" id="IPR029062">
    <property type="entry name" value="Class_I_gatase-like"/>
</dbReference>
<evidence type="ECO:0000256" key="1">
    <source>
        <dbReference type="ARBA" id="ARBA00001946"/>
    </source>
</evidence>
<evidence type="ECO:0000256" key="2">
    <source>
        <dbReference type="ARBA" id="ARBA00022598"/>
    </source>
</evidence>
<dbReference type="OrthoDB" id="9764035at2"/>
<comment type="catalytic activity">
    <reaction evidence="7">
        <text>cob(II)yrinate + 2 L-glutamine + 2 ATP + 2 H2O = cob(II)yrinate a,c diamide + 2 L-glutamate + 2 ADP + 2 phosphate + 2 H(+)</text>
        <dbReference type="Rhea" id="RHEA:26289"/>
        <dbReference type="ChEBI" id="CHEBI:15377"/>
        <dbReference type="ChEBI" id="CHEBI:15378"/>
        <dbReference type="ChEBI" id="CHEBI:29985"/>
        <dbReference type="ChEBI" id="CHEBI:30616"/>
        <dbReference type="ChEBI" id="CHEBI:43474"/>
        <dbReference type="ChEBI" id="CHEBI:58359"/>
        <dbReference type="ChEBI" id="CHEBI:58537"/>
        <dbReference type="ChEBI" id="CHEBI:58894"/>
        <dbReference type="ChEBI" id="CHEBI:456216"/>
        <dbReference type="EC" id="6.3.5.11"/>
    </reaction>
</comment>
<evidence type="ECO:0000256" key="3">
    <source>
        <dbReference type="ARBA" id="ARBA00022741"/>
    </source>
</evidence>
<dbReference type="UniPathway" id="UPA00148">
    <property type="reaction ID" value="UER00231"/>
</dbReference>
<dbReference type="InterPro" id="IPR011698">
    <property type="entry name" value="GATase_3"/>
</dbReference>
<dbReference type="PANTHER" id="PTHR43873:SF1">
    <property type="entry name" value="COBYRINATE A,C-DIAMIDE SYNTHASE"/>
    <property type="match status" value="1"/>
</dbReference>
<evidence type="ECO:0000313" key="11">
    <source>
        <dbReference type="Proteomes" id="UP000053557"/>
    </source>
</evidence>
<comment type="pathway">
    <text evidence="7">Cofactor biosynthesis; adenosylcobalamin biosynthesis; cob(II)yrinate a,c-diamide from sirohydrochlorin (anaerobic route): step 10/10.</text>
</comment>
<sequence>MERPRIVIAGTNSGAGKTTVTLGLLSAFMKRQMVVQGFKVGPDYIDPSYHTALTKRPSRNLDPWMMGQDAMREVFMRGSKDADLSVIEGVMGMYDGKDPLENTGSTADVSVLLKAPVILVVHVSSMARSAAAVVLGFQKLDPSVHLAGVIVNHVGSKGHYELVKAAIEQVCAVPVVGYLTKQESLQVPERHLGLIPALERGELNGLFDALADAVEKTVDIERILQIAQAAPPLAAVEPILFRGEKRAAATVIAVARDRAFNFYYPENLELLSWYGATLLEFRPLEGEPIPETACGVYIGGGFPEEYAHELSQKDAVRESFQRAVQCGMPLFAECGGFMYLADQLIDRASEPHAMAGILHMEIAMQSRLAALGYREVTACRDTLLLECGEHARGHEFHYSTAVRKSEESWPFAYEATGLRGTQRDGYAHGNLLAGYTHLHFASNPQMVERFIARCAAWKRDAVTEKEQTL</sequence>
<comment type="similarity">
    <text evidence="7">Belongs to the CobB/CbiA family.</text>
</comment>
<keyword evidence="4 7" id="KW-0067">ATP-binding</keyword>
<dbReference type="Pfam" id="PF01656">
    <property type="entry name" value="CbiA"/>
    <property type="match status" value="1"/>
</dbReference>
<dbReference type="InterPro" id="IPR002586">
    <property type="entry name" value="CobQ/CobB/MinD/ParA_Nub-bd_dom"/>
</dbReference>
<reference evidence="10 11" key="1">
    <citation type="submission" date="2015-12" db="EMBL/GenBank/DDBJ databases">
        <title>Draft genome sequence of Acidibacillus ferrooxidans ITV001, isolated from a chalcopyrite acid mine drainage site in Brazil.</title>
        <authorList>
            <person name="Dall'Agnol H."/>
            <person name="Nancucheo I."/>
            <person name="Johnson B."/>
            <person name="Oliveira R."/>
            <person name="Leite L."/>
            <person name="Pylro V."/>
            <person name="Nunes G.L."/>
            <person name="Tzotzos G."/>
            <person name="Fernandes G.R."/>
            <person name="Dutra J."/>
            <person name="Orellana S.C."/>
            <person name="Oliveira G."/>
        </authorList>
    </citation>
    <scope>NUCLEOTIDE SEQUENCE [LARGE SCALE GENOMIC DNA]</scope>
    <source>
        <strain evidence="11">ITV01</strain>
    </source>
</reference>
<organism evidence="10 11">
    <name type="scientific">Ferroacidibacillus organovorans</name>
    <dbReference type="NCBI Taxonomy" id="1765683"/>
    <lineage>
        <taxon>Bacteria</taxon>
        <taxon>Bacillati</taxon>
        <taxon>Bacillota</taxon>
        <taxon>Bacilli</taxon>
        <taxon>Bacillales</taxon>
        <taxon>Alicyclobacillaceae</taxon>
        <taxon>Ferroacidibacillus</taxon>
    </lineage>
</organism>
<evidence type="ECO:0000256" key="7">
    <source>
        <dbReference type="HAMAP-Rule" id="MF_00027"/>
    </source>
</evidence>
<keyword evidence="5 7" id="KW-0460">Magnesium</keyword>
<feature type="domain" description="CobB/CobQ-like glutamine amidotransferase" evidence="9">
    <location>
        <begin position="252"/>
        <end position="443"/>
    </location>
</feature>
<feature type="active site" description="Nucleophile" evidence="7">
    <location>
        <position position="334"/>
    </location>
</feature>
<dbReference type="PROSITE" id="PS51274">
    <property type="entry name" value="GATASE_COBBQ"/>
    <property type="match status" value="1"/>
</dbReference>
<evidence type="ECO:0000256" key="4">
    <source>
        <dbReference type="ARBA" id="ARBA00022840"/>
    </source>
</evidence>
<feature type="site" description="Increases nucleophilicity of active site Cys" evidence="7">
    <location>
        <position position="437"/>
    </location>
</feature>
<protein>
    <recommendedName>
        <fullName evidence="7">Cobyrinate a,c-diamide synthase</fullName>
        <ecNumber evidence="7">6.3.5.11</ecNumber>
    </recommendedName>
    <alternativeName>
        <fullName evidence="7">Cobyrinic acid a,c-diamide synthetase</fullName>
    </alternativeName>
</protein>
<comment type="function">
    <text evidence="7">Catalyzes the ATP-dependent amidation of the two carboxylate groups at positions a and c of cobyrinate, using either L-glutamine or ammonia as the nitrogen source.</text>
</comment>
<name>A0A101XSE2_9BACL</name>
<evidence type="ECO:0000256" key="5">
    <source>
        <dbReference type="ARBA" id="ARBA00022842"/>
    </source>
</evidence>
<keyword evidence="11" id="KW-1185">Reference proteome</keyword>
<dbReference type="GO" id="GO:0042242">
    <property type="term" value="F:cobyrinic acid a,c-diamide synthase activity"/>
    <property type="evidence" value="ECO:0007669"/>
    <property type="project" value="UniProtKB-UniRule"/>
</dbReference>
<feature type="domain" description="CobQ/CobB/MinD/ParA nucleotide binding" evidence="8">
    <location>
        <begin position="6"/>
        <end position="192"/>
    </location>
</feature>
<dbReference type="InterPro" id="IPR027417">
    <property type="entry name" value="P-loop_NTPase"/>
</dbReference>
<dbReference type="NCBIfam" id="TIGR00379">
    <property type="entry name" value="cobB"/>
    <property type="match status" value="1"/>
</dbReference>
<comment type="caution">
    <text evidence="10">The sequence shown here is derived from an EMBL/GenBank/DDBJ whole genome shotgun (WGS) entry which is preliminary data.</text>
</comment>
<dbReference type="CDD" id="cd05388">
    <property type="entry name" value="CobB_N"/>
    <property type="match status" value="1"/>
</dbReference>
<dbReference type="RefSeq" id="WP_067712301.1">
    <property type="nucleotide sequence ID" value="NZ_LPVJ01000009.1"/>
</dbReference>
<keyword evidence="6 7" id="KW-0315">Glutamine amidotransferase</keyword>
<comment type="miscellaneous">
    <text evidence="7">The a and c carboxylates of cobyrinate are activated for nucleophilic attack via formation of a phosphorylated intermediate by ATP. CbiA catalyzes first the amidation of the c-carboxylate, and then that of the a-carboxylate.</text>
</comment>
<gene>
    <name evidence="7" type="primary">cbiA</name>
    <name evidence="10" type="ORF">ATW55_07625</name>
</gene>
<dbReference type="Gene3D" id="3.40.50.300">
    <property type="entry name" value="P-loop containing nucleotide triphosphate hydrolases"/>
    <property type="match status" value="2"/>
</dbReference>
<dbReference type="NCBIfam" id="NF002204">
    <property type="entry name" value="PRK01077.1"/>
    <property type="match status" value="1"/>
</dbReference>
<evidence type="ECO:0000259" key="9">
    <source>
        <dbReference type="Pfam" id="PF07685"/>
    </source>
</evidence>
<dbReference type="PANTHER" id="PTHR43873">
    <property type="entry name" value="COBYRINATE A,C-DIAMIDE SYNTHASE"/>
    <property type="match status" value="1"/>
</dbReference>
<dbReference type="Pfam" id="PF07685">
    <property type="entry name" value="GATase_3"/>
    <property type="match status" value="1"/>
</dbReference>
<proteinExistence type="inferred from homology"/>
<evidence type="ECO:0000259" key="8">
    <source>
        <dbReference type="Pfam" id="PF01656"/>
    </source>
</evidence>
<dbReference type="AlphaFoldDB" id="A0A101XSE2"/>
<dbReference type="SUPFAM" id="SSF52317">
    <property type="entry name" value="Class I glutamine amidotransferase-like"/>
    <property type="match status" value="1"/>
</dbReference>
<keyword evidence="7" id="KW-0169">Cobalamin biosynthesis</keyword>
<evidence type="ECO:0000256" key="6">
    <source>
        <dbReference type="ARBA" id="ARBA00022962"/>
    </source>
</evidence>
<dbReference type="GO" id="GO:0005524">
    <property type="term" value="F:ATP binding"/>
    <property type="evidence" value="ECO:0007669"/>
    <property type="project" value="UniProtKB-UniRule"/>
</dbReference>
<dbReference type="HAMAP" id="MF_00027">
    <property type="entry name" value="CobB_CbiA"/>
    <property type="match status" value="1"/>
</dbReference>
<dbReference type="Proteomes" id="UP000053557">
    <property type="component" value="Unassembled WGS sequence"/>
</dbReference>
<dbReference type="EMBL" id="LPVJ01000009">
    <property type="protein sequence ID" value="KUO96687.1"/>
    <property type="molecule type" value="Genomic_DNA"/>
</dbReference>